<dbReference type="GO" id="GO:0003676">
    <property type="term" value="F:nucleic acid binding"/>
    <property type="evidence" value="ECO:0007669"/>
    <property type="project" value="InterPro"/>
</dbReference>
<dbReference type="PROSITE" id="PS51143">
    <property type="entry name" value="MT_A70"/>
    <property type="match status" value="1"/>
</dbReference>
<evidence type="ECO:0000256" key="5">
    <source>
        <dbReference type="ARBA" id="ARBA00048957"/>
    </source>
</evidence>
<protein>
    <recommendedName>
        <fullName evidence="1">mRNA m(6)A methyltransferase</fullName>
        <ecNumber evidence="1">2.1.1.348</ecNumber>
    </recommendedName>
</protein>
<evidence type="ECO:0000313" key="8">
    <source>
        <dbReference type="EMBL" id="CAG8475954.1"/>
    </source>
</evidence>
<dbReference type="InterPro" id="IPR029063">
    <property type="entry name" value="SAM-dependent_MTases_sf"/>
</dbReference>
<reference evidence="8" key="1">
    <citation type="submission" date="2021-06" db="EMBL/GenBank/DDBJ databases">
        <authorList>
            <person name="Kallberg Y."/>
            <person name="Tangrot J."/>
            <person name="Rosling A."/>
        </authorList>
    </citation>
    <scope>NUCLEOTIDE SEQUENCE</scope>
    <source>
        <strain evidence="8">BR232B</strain>
    </source>
</reference>
<evidence type="ECO:0000313" key="9">
    <source>
        <dbReference type="Proteomes" id="UP000789739"/>
    </source>
</evidence>
<proteinExistence type="inferred from homology"/>
<dbReference type="GO" id="GO:0036396">
    <property type="term" value="C:RNA N6-methyladenosine methyltransferase complex"/>
    <property type="evidence" value="ECO:0007669"/>
    <property type="project" value="TreeGrafter"/>
</dbReference>
<comment type="similarity">
    <text evidence="6">Belongs to the MT-A70-like family.</text>
</comment>
<name>A0A9N8Z690_9GLOM</name>
<dbReference type="Pfam" id="PF05063">
    <property type="entry name" value="MT-A70"/>
    <property type="match status" value="1"/>
</dbReference>
<evidence type="ECO:0000256" key="1">
    <source>
        <dbReference type="ARBA" id="ARBA00012160"/>
    </source>
</evidence>
<keyword evidence="2" id="KW-0489">Methyltransferase</keyword>
<gene>
    <name evidence="8" type="ORF">PBRASI_LOCUS1325</name>
</gene>
<dbReference type="GO" id="GO:0032259">
    <property type="term" value="P:methylation"/>
    <property type="evidence" value="ECO:0007669"/>
    <property type="project" value="UniProtKB-KW"/>
</dbReference>
<keyword evidence="3" id="KW-0808">Transferase</keyword>
<feature type="region of interest" description="Disordered" evidence="7">
    <location>
        <begin position="69"/>
        <end position="100"/>
    </location>
</feature>
<dbReference type="InterPro" id="IPR002052">
    <property type="entry name" value="DNA_methylase_N6_adenine_CS"/>
</dbReference>
<dbReference type="GO" id="GO:0005634">
    <property type="term" value="C:nucleus"/>
    <property type="evidence" value="ECO:0007669"/>
    <property type="project" value="TreeGrafter"/>
</dbReference>
<comment type="catalytic activity">
    <reaction evidence="5">
        <text>an adenosine in mRNA + S-adenosyl-L-methionine = an N(6)-methyladenosine in mRNA + S-adenosyl-L-homocysteine + H(+)</text>
        <dbReference type="Rhea" id="RHEA:55584"/>
        <dbReference type="Rhea" id="RHEA-COMP:12414"/>
        <dbReference type="Rhea" id="RHEA-COMP:12417"/>
        <dbReference type="ChEBI" id="CHEBI:15378"/>
        <dbReference type="ChEBI" id="CHEBI:57856"/>
        <dbReference type="ChEBI" id="CHEBI:59789"/>
        <dbReference type="ChEBI" id="CHEBI:74411"/>
        <dbReference type="ChEBI" id="CHEBI:74449"/>
        <dbReference type="EC" id="2.1.1.348"/>
    </reaction>
</comment>
<evidence type="ECO:0000256" key="2">
    <source>
        <dbReference type="ARBA" id="ARBA00022603"/>
    </source>
</evidence>
<dbReference type="SUPFAM" id="SSF53335">
    <property type="entry name" value="S-adenosyl-L-methionine-dependent methyltransferases"/>
    <property type="match status" value="1"/>
</dbReference>
<accession>A0A9N8Z690</accession>
<sequence>MSKVEQNSSLTPLLDDDYDTFLEENDDTTAFRTPFDSQLQKLLRRETELRLRIDELLEEIAELEAITRKQQQQKEQDEVKEGVQKSGQAGEPNNNKKGSWETFQAPEWCIPIKANVLTFEWDELAKACQFDVILMDPPWQLATHAPTRGVAIAYQQLPDVCIEEMPIQKLQENGFVFIWVINNKYAKAFEMMRKWGYTYVDDITWVKQTVNRRVAKGHGFYLQHAKETCLVGKKGEDPPGCQHSILSDVIYSERRGQSQKPEELYEMIEGLVPNGKYLEIFGRKNNLRDYWVTIGNEL</sequence>
<organism evidence="8 9">
    <name type="scientific">Paraglomus brasilianum</name>
    <dbReference type="NCBI Taxonomy" id="144538"/>
    <lineage>
        <taxon>Eukaryota</taxon>
        <taxon>Fungi</taxon>
        <taxon>Fungi incertae sedis</taxon>
        <taxon>Mucoromycota</taxon>
        <taxon>Glomeromycotina</taxon>
        <taxon>Glomeromycetes</taxon>
        <taxon>Paraglomerales</taxon>
        <taxon>Paraglomeraceae</taxon>
        <taxon>Paraglomus</taxon>
    </lineage>
</organism>
<evidence type="ECO:0000256" key="7">
    <source>
        <dbReference type="SAM" id="MobiDB-lite"/>
    </source>
</evidence>
<dbReference type="PANTHER" id="PTHR12829">
    <property type="entry name" value="N6-ADENOSINE-METHYLTRANSFERASE"/>
    <property type="match status" value="1"/>
</dbReference>
<dbReference type="PANTHER" id="PTHR12829:SF7">
    <property type="entry name" value="N6-ADENOSINE-METHYLTRANSFERASE CATALYTIC SUBUNIT"/>
    <property type="match status" value="1"/>
</dbReference>
<dbReference type="OrthoDB" id="10262526at2759"/>
<evidence type="ECO:0000256" key="6">
    <source>
        <dbReference type="PROSITE-ProRule" id="PRU00489"/>
    </source>
</evidence>
<dbReference type="AlphaFoldDB" id="A0A9N8Z690"/>
<dbReference type="InterPro" id="IPR007757">
    <property type="entry name" value="MT-A70-like"/>
</dbReference>
<keyword evidence="9" id="KW-1185">Reference proteome</keyword>
<evidence type="ECO:0000256" key="3">
    <source>
        <dbReference type="ARBA" id="ARBA00022679"/>
    </source>
</evidence>
<comment type="caution">
    <text evidence="8">The sequence shown here is derived from an EMBL/GenBank/DDBJ whole genome shotgun (WGS) entry which is preliminary data.</text>
</comment>
<dbReference type="Gene3D" id="3.40.50.150">
    <property type="entry name" value="Vaccinia Virus protein VP39"/>
    <property type="match status" value="1"/>
</dbReference>
<dbReference type="GO" id="GO:0001734">
    <property type="term" value="F:mRNA m(6)A methyltransferase activity"/>
    <property type="evidence" value="ECO:0007669"/>
    <property type="project" value="UniProtKB-EC"/>
</dbReference>
<evidence type="ECO:0000256" key="4">
    <source>
        <dbReference type="ARBA" id="ARBA00022691"/>
    </source>
</evidence>
<feature type="compositionally biased region" description="Basic and acidic residues" evidence="7">
    <location>
        <begin position="72"/>
        <end position="83"/>
    </location>
</feature>
<dbReference type="EC" id="2.1.1.348" evidence="1"/>
<dbReference type="Proteomes" id="UP000789739">
    <property type="component" value="Unassembled WGS sequence"/>
</dbReference>
<dbReference type="PROSITE" id="PS00092">
    <property type="entry name" value="N6_MTASE"/>
    <property type="match status" value="1"/>
</dbReference>
<dbReference type="EMBL" id="CAJVPI010000083">
    <property type="protein sequence ID" value="CAG8475954.1"/>
    <property type="molecule type" value="Genomic_DNA"/>
</dbReference>
<keyword evidence="4" id="KW-0949">S-adenosyl-L-methionine</keyword>